<dbReference type="EMBL" id="BX294152">
    <property type="protein sequence ID" value="CAD76951.1"/>
    <property type="molecule type" value="Genomic_DNA"/>
</dbReference>
<dbReference type="EnsemblBacteria" id="CAD76951">
    <property type="protein sequence ID" value="CAD76951"/>
    <property type="gene ID" value="RB10712"/>
</dbReference>
<keyword evidence="2" id="KW-1185">Reference proteome</keyword>
<dbReference type="Proteomes" id="UP000001025">
    <property type="component" value="Chromosome"/>
</dbReference>
<evidence type="ECO:0000313" key="1">
    <source>
        <dbReference type="EMBL" id="CAD76951.1"/>
    </source>
</evidence>
<protein>
    <submittedName>
        <fullName evidence="1">Uncharacterized protein</fullName>
    </submittedName>
</protein>
<organism evidence="1 2">
    <name type="scientific">Rhodopirellula baltica (strain DSM 10527 / NCIMB 13988 / SH1)</name>
    <dbReference type="NCBI Taxonomy" id="243090"/>
    <lineage>
        <taxon>Bacteria</taxon>
        <taxon>Pseudomonadati</taxon>
        <taxon>Planctomycetota</taxon>
        <taxon>Planctomycetia</taxon>
        <taxon>Pirellulales</taxon>
        <taxon>Pirellulaceae</taxon>
        <taxon>Rhodopirellula</taxon>
    </lineage>
</organism>
<accession>Q7UKD0</accession>
<reference evidence="1 2" key="1">
    <citation type="journal article" date="2003" name="Proc. Natl. Acad. Sci. U.S.A.">
        <title>Complete genome sequence of the marine planctomycete Pirellula sp. strain 1.</title>
        <authorList>
            <person name="Gloeckner F.O."/>
            <person name="Kube M."/>
            <person name="Bauer M."/>
            <person name="Teeling H."/>
            <person name="Lombardot T."/>
            <person name="Ludwig W."/>
            <person name="Gade D."/>
            <person name="Beck A."/>
            <person name="Borzym K."/>
            <person name="Heitmann K."/>
            <person name="Rabus R."/>
            <person name="Schlesner H."/>
            <person name="Amann R."/>
            <person name="Reinhardt R."/>
        </authorList>
    </citation>
    <scope>NUCLEOTIDE SEQUENCE [LARGE SCALE GENOMIC DNA]</scope>
    <source>
        <strain evidence="2">DSM 10527 / NCIMB 13988 / SH1</strain>
    </source>
</reference>
<dbReference type="KEGG" id="rba:RB10712"/>
<proteinExistence type="predicted"/>
<dbReference type="HOGENOM" id="CLU_2525303_0_0_0"/>
<dbReference type="InParanoid" id="Q7UKD0"/>
<name>Q7UKD0_RHOBA</name>
<dbReference type="AlphaFoldDB" id="Q7UKD0"/>
<evidence type="ECO:0000313" key="2">
    <source>
        <dbReference type="Proteomes" id="UP000001025"/>
    </source>
</evidence>
<sequence>MLHAAGNGIGGHETILGHEKFINALGRPRWSSIVRLVTADSRPLCLLLEIPVRSVVYGHVRQTVNHEKTEPTRSELKSLASLAP</sequence>
<dbReference type="PATRIC" id="fig|243090.15.peg.5172"/>
<gene>
    <name evidence="1" type="ordered locus">RB10712</name>
</gene>